<sequence>MAAAAAARGSVWEIQQRDVEAAGLADADAGAFVAALRSAVAVATGGPDAAWEAVAAGVLRPEHPHALHQLVYYSVYAGWDRAARGPPPYWFPSQIDTKQTNLGRLMEAHGPRLLGSSYKDPVSSFHLFHKFSVEHQEVYWSMVLKEISIKFQQEPKSILDTSDKSRKGGTWLQGAVLNIAECCLLPWPSQNRTDDSTAIVWRDEGLDNHPVNRMSLKELRNQVITVATALDTMFQKGDRIAIDMPMTCNAVIIYLAIVLGGFVVVSIADSFAPQEIGTRMSVSKAKAIFTQDFIIRGGKKVPLYSRVVQGTSSKAVVIPATGGFLGVSLRNGDMSWKDFLSCAAGRSSIYPTVYQPSDALTNILFSSGTTGEPKAIPWSQLSPIRCTCDTWAHLDIQPQDIFCWPTNLGWVMGPILLYSCFLSGATLALYHGSPLGRGFCKFVQDAGVTILGSVPSLVKSWKAGNFTEGLHWTKIRVLSTTGEASDIDDDLWLSSRASYKPIIECCGGTELASSYIQGSLLRSQAFGAFSGASMSTGFVILDEQGTPYPDDVPCAGEVGLFPLYFGATDRLLNADNNKVYFDGMPIYNGRQLRRHGDIIQRTVGGYYIVQGRADDTMNLGGIKVDPPISNVFNSLLSPLNFMKLNKYCSSYKQTSSVEIERICNRADEALLETAAVSIKPAGGGPEQLAILAVLKDRSPPCDANVLKSKFQRAIQKNLNPLFKVSYVKIVPEFPRTASNKLLRRVLRDQLSKELSNRSKL</sequence>
<keyword evidence="7" id="KW-1133">Transmembrane helix</keyword>
<keyword evidence="7" id="KW-0812">Transmembrane</keyword>
<comment type="cofactor">
    <cofactor evidence="1">
        <name>Mg(2+)</name>
        <dbReference type="ChEBI" id="CHEBI:18420"/>
    </cofactor>
</comment>
<comment type="similarity">
    <text evidence="2">Belongs to the ATP-dependent AMP-binding enzyme family.</text>
</comment>
<dbReference type="Proteomes" id="UP000006591">
    <property type="component" value="Chromosome 3"/>
</dbReference>
<comment type="catalytic activity">
    <reaction evidence="5">
        <text>(E)-4-coumaroyl-AMP + CoA = (E)-4-coumaroyl-CoA + AMP + H(+)</text>
        <dbReference type="Rhea" id="RHEA:72423"/>
        <dbReference type="ChEBI" id="CHEBI:15378"/>
        <dbReference type="ChEBI" id="CHEBI:57287"/>
        <dbReference type="ChEBI" id="CHEBI:85008"/>
        <dbReference type="ChEBI" id="CHEBI:192348"/>
        <dbReference type="ChEBI" id="CHEBI:456215"/>
    </reaction>
    <physiologicalReaction direction="left-to-right" evidence="5">
        <dbReference type="Rhea" id="RHEA:72424"/>
    </physiologicalReaction>
</comment>
<evidence type="ECO:0000256" key="6">
    <source>
        <dbReference type="ARBA" id="ARBA00034252"/>
    </source>
</evidence>
<dbReference type="InterPro" id="IPR000873">
    <property type="entry name" value="AMP-dep_synth/lig_dom"/>
</dbReference>
<dbReference type="Gene3D" id="3.30.300.30">
    <property type="match status" value="1"/>
</dbReference>
<organism evidence="10">
    <name type="scientific">Oryza nivara</name>
    <name type="common">Indian wild rice</name>
    <name type="synonym">Oryza sativa f. spontanea</name>
    <dbReference type="NCBI Taxonomy" id="4536"/>
    <lineage>
        <taxon>Eukaryota</taxon>
        <taxon>Viridiplantae</taxon>
        <taxon>Streptophyta</taxon>
        <taxon>Embryophyta</taxon>
        <taxon>Tracheophyta</taxon>
        <taxon>Spermatophyta</taxon>
        <taxon>Magnoliopsida</taxon>
        <taxon>Liliopsida</taxon>
        <taxon>Poales</taxon>
        <taxon>Poaceae</taxon>
        <taxon>BOP clade</taxon>
        <taxon>Oryzoideae</taxon>
        <taxon>Oryzeae</taxon>
        <taxon>Oryzinae</taxon>
        <taxon>Oryza</taxon>
    </lineage>
</organism>
<dbReference type="OMA" id="MPNTWQT"/>
<dbReference type="AlphaFoldDB" id="A0A0E0GV75"/>
<dbReference type="GO" id="GO:0016207">
    <property type="term" value="F:4-coumarate-CoA ligase activity"/>
    <property type="evidence" value="ECO:0007669"/>
    <property type="project" value="UniProtKB-EC"/>
</dbReference>
<dbReference type="SUPFAM" id="SSF56801">
    <property type="entry name" value="Acetyl-CoA synthetase-like"/>
    <property type="match status" value="2"/>
</dbReference>
<proteinExistence type="inferred from homology"/>
<dbReference type="GO" id="GO:0009698">
    <property type="term" value="P:phenylpropanoid metabolic process"/>
    <property type="evidence" value="ECO:0007669"/>
    <property type="project" value="UniProtKB-ARBA"/>
</dbReference>
<evidence type="ECO:0000256" key="2">
    <source>
        <dbReference type="ARBA" id="ARBA00006432"/>
    </source>
</evidence>
<dbReference type="Pfam" id="PF00501">
    <property type="entry name" value="AMP-binding"/>
    <property type="match status" value="1"/>
</dbReference>
<comment type="catalytic activity">
    <reaction evidence="6">
        <text>(E)-4-coumarate + ATP + CoA = (E)-4-coumaroyl-CoA + AMP + diphosphate</text>
        <dbReference type="Rhea" id="RHEA:19641"/>
        <dbReference type="ChEBI" id="CHEBI:12876"/>
        <dbReference type="ChEBI" id="CHEBI:30616"/>
        <dbReference type="ChEBI" id="CHEBI:33019"/>
        <dbReference type="ChEBI" id="CHEBI:57287"/>
        <dbReference type="ChEBI" id="CHEBI:85008"/>
        <dbReference type="ChEBI" id="CHEBI:456215"/>
        <dbReference type="EC" id="6.2.1.12"/>
    </reaction>
    <physiologicalReaction direction="left-to-right" evidence="6">
        <dbReference type="Rhea" id="RHEA:19642"/>
    </physiologicalReaction>
</comment>
<dbReference type="InterPro" id="IPR032387">
    <property type="entry name" value="ACAS_N"/>
</dbReference>
<evidence type="ECO:0000259" key="9">
    <source>
        <dbReference type="Pfam" id="PF16177"/>
    </source>
</evidence>
<dbReference type="Gramene" id="ONIVA03G39450.1">
    <property type="protein sequence ID" value="ONIVA03G39450.1"/>
    <property type="gene ID" value="ONIVA03G39450"/>
</dbReference>
<feature type="transmembrane region" description="Helical" evidence="7">
    <location>
        <begin position="251"/>
        <end position="272"/>
    </location>
</feature>
<evidence type="ECO:0000259" key="8">
    <source>
        <dbReference type="Pfam" id="PF00501"/>
    </source>
</evidence>
<dbReference type="InterPro" id="IPR042099">
    <property type="entry name" value="ANL_N_sf"/>
</dbReference>
<evidence type="ECO:0000313" key="11">
    <source>
        <dbReference type="Proteomes" id="UP000006591"/>
    </source>
</evidence>
<dbReference type="PROSITE" id="PS00455">
    <property type="entry name" value="AMP_BINDING"/>
    <property type="match status" value="1"/>
</dbReference>
<reference evidence="10" key="1">
    <citation type="submission" date="2015-04" db="UniProtKB">
        <authorList>
            <consortium name="EnsemblPlants"/>
        </authorList>
    </citation>
    <scope>IDENTIFICATION</scope>
    <source>
        <strain evidence="10">SL10</strain>
    </source>
</reference>
<evidence type="ECO:0000256" key="5">
    <source>
        <dbReference type="ARBA" id="ARBA00034223"/>
    </source>
</evidence>
<keyword evidence="11" id="KW-1185">Reference proteome</keyword>
<dbReference type="PANTHER" id="PTHR44378">
    <property type="entry name" value="ACYL-ACTIVATING ENZYME 17, PEROXISOMAL-RELATED"/>
    <property type="match status" value="1"/>
</dbReference>
<accession>A0A0E0GV75</accession>
<dbReference type="EC" id="6.2.1.12" evidence="3"/>
<evidence type="ECO:0000256" key="4">
    <source>
        <dbReference type="ARBA" id="ARBA00034219"/>
    </source>
</evidence>
<reference evidence="10" key="2">
    <citation type="submission" date="2018-04" db="EMBL/GenBank/DDBJ databases">
        <title>OnivRS2 (Oryza nivara Reference Sequence Version 2).</title>
        <authorList>
            <person name="Zhang J."/>
            <person name="Kudrna D."/>
            <person name="Lee S."/>
            <person name="Talag J."/>
            <person name="Rajasekar S."/>
            <person name="Welchert J."/>
            <person name="Hsing Y.-I."/>
            <person name="Wing R.A."/>
        </authorList>
    </citation>
    <scope>NUCLEOTIDE SEQUENCE [LARGE SCALE GENOMIC DNA]</scope>
    <source>
        <strain evidence="10">SL10</strain>
    </source>
</reference>
<evidence type="ECO:0000313" key="10">
    <source>
        <dbReference type="EnsemblPlants" id="ONIVA03G39450.1"/>
    </source>
</evidence>
<dbReference type="GO" id="GO:0106290">
    <property type="term" value="F:trans-cinnamate-CoA ligase activity"/>
    <property type="evidence" value="ECO:0007669"/>
    <property type="project" value="UniProtKB-ARBA"/>
</dbReference>
<evidence type="ECO:0000256" key="3">
    <source>
        <dbReference type="ARBA" id="ARBA00012959"/>
    </source>
</evidence>
<name>A0A0E0GV75_ORYNI</name>
<dbReference type="eggNOG" id="KOG1175">
    <property type="taxonomic scope" value="Eukaryota"/>
</dbReference>
<dbReference type="Gene3D" id="3.40.50.12780">
    <property type="entry name" value="N-terminal domain of ligase-like"/>
    <property type="match status" value="1"/>
</dbReference>
<feature type="domain" description="AMP-dependent synthetase/ligase" evidence="8">
    <location>
        <begin position="191"/>
        <end position="558"/>
    </location>
</feature>
<dbReference type="STRING" id="4536.A0A0E0GV75"/>
<dbReference type="EnsemblPlants" id="ONIVA03G39450.1">
    <property type="protein sequence ID" value="ONIVA03G39450.1"/>
    <property type="gene ID" value="ONIVA03G39450"/>
</dbReference>
<evidence type="ECO:0000256" key="1">
    <source>
        <dbReference type="ARBA" id="ARBA00001946"/>
    </source>
</evidence>
<protein>
    <recommendedName>
        <fullName evidence="3">4-coumarate--CoA ligase</fullName>
        <ecNumber evidence="3">6.2.1.12</ecNumber>
    </recommendedName>
</protein>
<evidence type="ECO:0000256" key="7">
    <source>
        <dbReference type="SAM" id="Phobius"/>
    </source>
</evidence>
<feature type="domain" description="Acetyl-coenzyme A synthetase N-terminal" evidence="9">
    <location>
        <begin position="128"/>
        <end position="183"/>
    </location>
</feature>
<dbReference type="HOGENOM" id="CLU_000022_3_8_1"/>
<keyword evidence="7" id="KW-0472">Membrane</keyword>
<dbReference type="InterPro" id="IPR045851">
    <property type="entry name" value="AMP-bd_C_sf"/>
</dbReference>
<dbReference type="Pfam" id="PF16177">
    <property type="entry name" value="ACAS_N"/>
    <property type="match status" value="1"/>
</dbReference>
<comment type="catalytic activity">
    <reaction evidence="4">
        <text>(E)-4-coumarate + ATP + H(+) = (E)-4-coumaroyl-AMP + diphosphate</text>
        <dbReference type="Rhea" id="RHEA:72419"/>
        <dbReference type="ChEBI" id="CHEBI:12876"/>
        <dbReference type="ChEBI" id="CHEBI:15378"/>
        <dbReference type="ChEBI" id="CHEBI:30616"/>
        <dbReference type="ChEBI" id="CHEBI:33019"/>
        <dbReference type="ChEBI" id="CHEBI:192348"/>
    </reaction>
    <physiologicalReaction direction="left-to-right" evidence="4">
        <dbReference type="Rhea" id="RHEA:72420"/>
    </physiologicalReaction>
</comment>
<dbReference type="InterPro" id="IPR020845">
    <property type="entry name" value="AMP-binding_CS"/>
</dbReference>
<dbReference type="PANTHER" id="PTHR44378:SF1">
    <property type="entry name" value="ACYL-ACTIVATING ENZYME 18, PEROXISOMAL-RELATED"/>
    <property type="match status" value="1"/>
</dbReference>